<dbReference type="Gene3D" id="1.10.260.40">
    <property type="entry name" value="lambda repressor-like DNA-binding domains"/>
    <property type="match status" value="1"/>
</dbReference>
<evidence type="ECO:0000313" key="3">
    <source>
        <dbReference type="Proteomes" id="UP000662200"/>
    </source>
</evidence>
<keyword evidence="3" id="KW-1185">Reference proteome</keyword>
<protein>
    <recommendedName>
        <fullName evidence="1">HTH cro/C1-type domain-containing protein</fullName>
    </recommendedName>
</protein>
<accession>A0A8J3BFC4</accession>
<name>A0A8J3BFC4_9ACTN</name>
<sequence>MVPPSFWQHPSLQKALAARHMGQVIAAYRRHPARAAPLSQEVVAGWIGLTQSQLSRIETGGSVQDLDRLVHWARTLHIPPKRLWFTLPGSPIADGENDAVYRRDILRVAGVAAAIAPLSSAVTVTGSATCAALSRGTAALWQRFAATADKQTLLPPLHDHLLMIAGVLRDAIGETTPMLATFSEALQLTGEVFFDACRYEEAAHAYALATSAAADAADADRQACAMVRHGYVCLYTGRPRDALAVLDAAGRVAAQGDRQLTTRFWVASVAAQAHAAAGDGPSCRRAWECAGEVLRLPVARNTGWLRFDGSRLAEERGAWQTRLGHHAAAAASLTAALNQPLSARRRGAVLADLITVGAGRGDIDQVLAHASAALPLAAGSGAVASRLRSARPALRQLGADRRVAEVDAQIAALST</sequence>
<dbReference type="SUPFAM" id="SSF47413">
    <property type="entry name" value="lambda repressor-like DNA-binding domains"/>
    <property type="match status" value="1"/>
</dbReference>
<dbReference type="InterPro" id="IPR001387">
    <property type="entry name" value="Cro/C1-type_HTH"/>
</dbReference>
<proteinExistence type="predicted"/>
<dbReference type="InterPro" id="IPR010982">
    <property type="entry name" value="Lambda_DNA-bd_dom_sf"/>
</dbReference>
<reference evidence="2" key="2">
    <citation type="submission" date="2020-09" db="EMBL/GenBank/DDBJ databases">
        <authorList>
            <person name="Sun Q."/>
            <person name="Ohkuma M."/>
        </authorList>
    </citation>
    <scope>NUCLEOTIDE SEQUENCE</scope>
    <source>
        <strain evidence="2">JCM 3091</strain>
    </source>
</reference>
<dbReference type="GO" id="GO:0003677">
    <property type="term" value="F:DNA binding"/>
    <property type="evidence" value="ECO:0007669"/>
    <property type="project" value="InterPro"/>
</dbReference>
<gene>
    <name evidence="2" type="ORF">GCM10010124_08000</name>
</gene>
<organism evidence="2 3">
    <name type="scientific">Pilimelia terevasa</name>
    <dbReference type="NCBI Taxonomy" id="53372"/>
    <lineage>
        <taxon>Bacteria</taxon>
        <taxon>Bacillati</taxon>
        <taxon>Actinomycetota</taxon>
        <taxon>Actinomycetes</taxon>
        <taxon>Micromonosporales</taxon>
        <taxon>Micromonosporaceae</taxon>
        <taxon>Pilimelia</taxon>
    </lineage>
</organism>
<dbReference type="PROSITE" id="PS50943">
    <property type="entry name" value="HTH_CROC1"/>
    <property type="match status" value="1"/>
</dbReference>
<dbReference type="AlphaFoldDB" id="A0A8J3BFC4"/>
<dbReference type="CDD" id="cd00093">
    <property type="entry name" value="HTH_XRE"/>
    <property type="match status" value="1"/>
</dbReference>
<evidence type="ECO:0000259" key="1">
    <source>
        <dbReference type="PROSITE" id="PS50943"/>
    </source>
</evidence>
<evidence type="ECO:0000313" key="2">
    <source>
        <dbReference type="EMBL" id="GGK17835.1"/>
    </source>
</evidence>
<feature type="domain" description="HTH cro/C1-type" evidence="1">
    <location>
        <begin position="38"/>
        <end position="83"/>
    </location>
</feature>
<dbReference type="RefSeq" id="WP_189112799.1">
    <property type="nucleotide sequence ID" value="NZ_BMQC01000002.1"/>
</dbReference>
<reference evidence="2" key="1">
    <citation type="journal article" date="2014" name="Int. J. Syst. Evol. Microbiol.">
        <title>Complete genome sequence of Corynebacterium casei LMG S-19264T (=DSM 44701T), isolated from a smear-ripened cheese.</title>
        <authorList>
            <consortium name="US DOE Joint Genome Institute (JGI-PGF)"/>
            <person name="Walter F."/>
            <person name="Albersmeier A."/>
            <person name="Kalinowski J."/>
            <person name="Ruckert C."/>
        </authorList>
    </citation>
    <scope>NUCLEOTIDE SEQUENCE</scope>
    <source>
        <strain evidence="2">JCM 3091</strain>
    </source>
</reference>
<dbReference type="Proteomes" id="UP000662200">
    <property type="component" value="Unassembled WGS sequence"/>
</dbReference>
<comment type="caution">
    <text evidence="2">The sequence shown here is derived from an EMBL/GenBank/DDBJ whole genome shotgun (WGS) entry which is preliminary data.</text>
</comment>
<dbReference type="EMBL" id="BMQC01000002">
    <property type="protein sequence ID" value="GGK17835.1"/>
    <property type="molecule type" value="Genomic_DNA"/>
</dbReference>